<dbReference type="PANTHER" id="PTHR13789:SF309">
    <property type="entry name" value="PUTATIVE (AFU_ORTHOLOGUE AFUA_6G14510)-RELATED"/>
    <property type="match status" value="1"/>
</dbReference>
<protein>
    <submittedName>
        <fullName evidence="4">FAD-dependent monooxygenase</fullName>
    </submittedName>
</protein>
<keyword evidence="2 4" id="KW-0503">Monooxygenase</keyword>
<evidence type="ECO:0000256" key="1">
    <source>
        <dbReference type="ARBA" id="ARBA00023002"/>
    </source>
</evidence>
<reference evidence="4 5" key="1">
    <citation type="submission" date="2020-02" db="EMBL/GenBank/DDBJ databases">
        <title>Whole-genome analyses of novel actinobacteria.</title>
        <authorList>
            <person name="Sahin N."/>
            <person name="Gencbay T."/>
        </authorList>
    </citation>
    <scope>NUCLEOTIDE SEQUENCE [LARGE SCALE GENOMIC DNA]</scope>
    <source>
        <strain evidence="4 5">HC44</strain>
    </source>
</reference>
<dbReference type="GO" id="GO:0004497">
    <property type="term" value="F:monooxygenase activity"/>
    <property type="evidence" value="ECO:0007669"/>
    <property type="project" value="UniProtKB-KW"/>
</dbReference>
<dbReference type="RefSeq" id="WP_165256706.1">
    <property type="nucleotide sequence ID" value="NZ_JAAKZY010000021.1"/>
</dbReference>
<evidence type="ECO:0000313" key="4">
    <source>
        <dbReference type="EMBL" id="NGO07862.1"/>
    </source>
</evidence>
<organism evidence="4 5">
    <name type="scientific">Streptomyces scabichelini</name>
    <dbReference type="NCBI Taxonomy" id="2711217"/>
    <lineage>
        <taxon>Bacteria</taxon>
        <taxon>Bacillati</taxon>
        <taxon>Actinomycetota</taxon>
        <taxon>Actinomycetes</taxon>
        <taxon>Kitasatosporales</taxon>
        <taxon>Streptomycetaceae</taxon>
        <taxon>Streptomyces</taxon>
    </lineage>
</organism>
<feature type="domain" description="FAD-binding" evidence="3">
    <location>
        <begin position="9"/>
        <end position="318"/>
    </location>
</feature>
<dbReference type="Pfam" id="PF01494">
    <property type="entry name" value="FAD_binding_3"/>
    <property type="match status" value="1"/>
</dbReference>
<dbReference type="AlphaFoldDB" id="A0A6G4V1D3"/>
<dbReference type="PRINTS" id="PR00420">
    <property type="entry name" value="RNGMNOXGNASE"/>
</dbReference>
<evidence type="ECO:0000256" key="2">
    <source>
        <dbReference type="ARBA" id="ARBA00023033"/>
    </source>
</evidence>
<dbReference type="Gene3D" id="3.50.50.60">
    <property type="entry name" value="FAD/NAD(P)-binding domain"/>
    <property type="match status" value="1"/>
</dbReference>
<sequence length="397" mass="43179">MSGSRRGESVAVVGGGVAGPTVAIGLARSGYDVTLYEAYKKGPEAVGSFFNLARLGRTVLQELGVADRALTTGSACTGFSFRNHKGRRLAHNPENTTNIMRGELSAALREAAAEDGVGVRLDSRLSSLAARPDGSWELSFADGAEAEADIVIGCDGVHSEVRGHLLPQAPKARYAGVVGSGGWSEVSERHEVDGLFHMTFGLRGFIGYQVVRPGKVLWFENHYEYEERSYAELAAISDADWVRSMVERHRADPPVISEVIGASTGTVWRWPVYEVPQLEQWYRGSGIVIGDAAHAIQPHLGIGATLAVEDAYELTAALRRESDVATAFGAFQTLRRARVAEMNKQAQRMGAVMTPRHWWQRTIRDLIMPVAVKKAIKDNAQDYGYRLHPLPPAGQVA</sequence>
<proteinExistence type="predicted"/>
<keyword evidence="5" id="KW-1185">Reference proteome</keyword>
<accession>A0A6G4V1D3</accession>
<dbReference type="EMBL" id="JAAKZY010000021">
    <property type="protein sequence ID" value="NGO07862.1"/>
    <property type="molecule type" value="Genomic_DNA"/>
</dbReference>
<dbReference type="SUPFAM" id="SSF51905">
    <property type="entry name" value="FAD/NAD(P)-binding domain"/>
    <property type="match status" value="1"/>
</dbReference>
<gene>
    <name evidence="4" type="ORF">G5C60_09405</name>
</gene>
<dbReference type="Proteomes" id="UP000472335">
    <property type="component" value="Unassembled WGS sequence"/>
</dbReference>
<dbReference type="InterPro" id="IPR050493">
    <property type="entry name" value="FAD-dep_Monooxygenase_BioMet"/>
</dbReference>
<name>A0A6G4V1D3_9ACTN</name>
<evidence type="ECO:0000313" key="5">
    <source>
        <dbReference type="Proteomes" id="UP000472335"/>
    </source>
</evidence>
<dbReference type="PANTHER" id="PTHR13789">
    <property type="entry name" value="MONOOXYGENASE"/>
    <property type="match status" value="1"/>
</dbReference>
<dbReference type="GO" id="GO:0071949">
    <property type="term" value="F:FAD binding"/>
    <property type="evidence" value="ECO:0007669"/>
    <property type="project" value="InterPro"/>
</dbReference>
<evidence type="ECO:0000259" key="3">
    <source>
        <dbReference type="Pfam" id="PF01494"/>
    </source>
</evidence>
<comment type="caution">
    <text evidence="4">The sequence shown here is derived from an EMBL/GenBank/DDBJ whole genome shotgun (WGS) entry which is preliminary data.</text>
</comment>
<dbReference type="InterPro" id="IPR002938">
    <property type="entry name" value="FAD-bd"/>
</dbReference>
<keyword evidence="1" id="KW-0560">Oxidoreductase</keyword>
<dbReference type="InterPro" id="IPR036188">
    <property type="entry name" value="FAD/NAD-bd_sf"/>
</dbReference>